<organism evidence="2 3">
    <name type="scientific">Cetraspora pellucida</name>
    <dbReference type="NCBI Taxonomy" id="1433469"/>
    <lineage>
        <taxon>Eukaryota</taxon>
        <taxon>Fungi</taxon>
        <taxon>Fungi incertae sedis</taxon>
        <taxon>Mucoromycota</taxon>
        <taxon>Glomeromycotina</taxon>
        <taxon>Glomeromycetes</taxon>
        <taxon>Diversisporales</taxon>
        <taxon>Gigasporaceae</taxon>
        <taxon>Cetraspora</taxon>
    </lineage>
</organism>
<comment type="caution">
    <text evidence="2">The sequence shown here is derived from an EMBL/GenBank/DDBJ whole genome shotgun (WGS) entry which is preliminary data.</text>
</comment>
<evidence type="ECO:0000313" key="2">
    <source>
        <dbReference type="EMBL" id="CAG8751830.1"/>
    </source>
</evidence>
<evidence type="ECO:0000256" key="1">
    <source>
        <dbReference type="SAM" id="MobiDB-lite"/>
    </source>
</evidence>
<sequence>MSSSEEDTSISASTTDKDKKNIDSCPYSPVWEYFTKGEKIRKKRYKATSNSTIIKQFLIRILSNNSEKNESNKKRKSNIQEN</sequence>
<feature type="region of interest" description="Disordered" evidence="1">
    <location>
        <begin position="1"/>
        <end position="24"/>
    </location>
</feature>
<protein>
    <submittedName>
        <fullName evidence="2">15369_t:CDS:1</fullName>
    </submittedName>
</protein>
<keyword evidence="3" id="KW-1185">Reference proteome</keyword>
<gene>
    <name evidence="2" type="ORF">CPELLU_LOCUS14752</name>
</gene>
<dbReference type="Proteomes" id="UP000789759">
    <property type="component" value="Unassembled WGS sequence"/>
</dbReference>
<name>A0A9N9NRU6_9GLOM</name>
<reference evidence="2" key="1">
    <citation type="submission" date="2021-06" db="EMBL/GenBank/DDBJ databases">
        <authorList>
            <person name="Kallberg Y."/>
            <person name="Tangrot J."/>
            <person name="Rosling A."/>
        </authorList>
    </citation>
    <scope>NUCLEOTIDE SEQUENCE</scope>
    <source>
        <strain evidence="2">FL966</strain>
    </source>
</reference>
<dbReference type="EMBL" id="CAJVQA010018039">
    <property type="protein sequence ID" value="CAG8751830.1"/>
    <property type="molecule type" value="Genomic_DNA"/>
</dbReference>
<dbReference type="AlphaFoldDB" id="A0A9N9NRU6"/>
<proteinExistence type="predicted"/>
<evidence type="ECO:0000313" key="3">
    <source>
        <dbReference type="Proteomes" id="UP000789759"/>
    </source>
</evidence>
<accession>A0A9N9NRU6</accession>